<dbReference type="Proteomes" id="UP000305238">
    <property type="component" value="Unassembled WGS sequence"/>
</dbReference>
<sequence>MTITPAPPAESGSAARLLFRFLLAIDIQGYSARPPRLQLQAQQVLQESIEAAAAAAGLDRGQWLQQVSGDGELAVLPGDADIVTVIGVFAPALERALAEANRRASRHPRVRVRLSFHHGALIMGWPASLGPAGDAPVVVSRLVDARPLRRHLDCRPERNVALIVSDQVFREVVCSGFCALSPRHFQPTRTTVKGMVYTGYIYDPDRAETAASDREKPR</sequence>
<dbReference type="InterPro" id="IPR029787">
    <property type="entry name" value="Nucleotide_cyclase"/>
</dbReference>
<keyword evidence="2" id="KW-1185">Reference proteome</keyword>
<evidence type="ECO:0008006" key="3">
    <source>
        <dbReference type="Google" id="ProtNLM"/>
    </source>
</evidence>
<dbReference type="AlphaFoldDB" id="A0A5S4GJM2"/>
<evidence type="ECO:0000313" key="2">
    <source>
        <dbReference type="Proteomes" id="UP000305238"/>
    </source>
</evidence>
<protein>
    <recommendedName>
        <fullName evidence="3">Guanylate cyclase domain-containing protein</fullName>
    </recommendedName>
</protein>
<reference evidence="1 2" key="1">
    <citation type="submission" date="2019-05" db="EMBL/GenBank/DDBJ databases">
        <title>Draft genome sequence of Actinomadura geliboluensis A8036.</title>
        <authorList>
            <person name="Saricaoglu S."/>
            <person name="Isik K."/>
        </authorList>
    </citation>
    <scope>NUCLEOTIDE SEQUENCE [LARGE SCALE GENOMIC DNA]</scope>
    <source>
        <strain evidence="1 2">A8036</strain>
    </source>
</reference>
<dbReference type="SUPFAM" id="SSF55073">
    <property type="entry name" value="Nucleotide cyclase"/>
    <property type="match status" value="1"/>
</dbReference>
<name>A0A5S4GJM2_9ACTN</name>
<proteinExistence type="predicted"/>
<dbReference type="RefSeq" id="WP_138639551.1">
    <property type="nucleotide sequence ID" value="NZ_JASWDG010000019.1"/>
</dbReference>
<gene>
    <name evidence="1" type="ORF">ETD96_28335</name>
</gene>
<evidence type="ECO:0000313" key="1">
    <source>
        <dbReference type="EMBL" id="TMR32962.1"/>
    </source>
</evidence>
<comment type="caution">
    <text evidence="1">The sequence shown here is derived from an EMBL/GenBank/DDBJ whole genome shotgun (WGS) entry which is preliminary data.</text>
</comment>
<organism evidence="1 2">
    <name type="scientific">Actinomadura geliboluensis</name>
    <dbReference type="NCBI Taxonomy" id="882440"/>
    <lineage>
        <taxon>Bacteria</taxon>
        <taxon>Bacillati</taxon>
        <taxon>Actinomycetota</taxon>
        <taxon>Actinomycetes</taxon>
        <taxon>Streptosporangiales</taxon>
        <taxon>Thermomonosporaceae</taxon>
        <taxon>Actinomadura</taxon>
    </lineage>
</organism>
<dbReference type="OrthoDB" id="4553959at2"/>
<accession>A0A5S4GJM2</accession>
<dbReference type="EMBL" id="VCKZ01000248">
    <property type="protein sequence ID" value="TMR32962.1"/>
    <property type="molecule type" value="Genomic_DNA"/>
</dbReference>